<evidence type="ECO:0000256" key="2">
    <source>
        <dbReference type="ARBA" id="ARBA00022619"/>
    </source>
</evidence>
<dbReference type="UniPathway" id="UPA00275">
    <property type="reaction ID" value="UER00400"/>
</dbReference>
<dbReference type="InterPro" id="IPR036144">
    <property type="entry name" value="RibA-like_sf"/>
</dbReference>
<keyword evidence="5 9" id="KW-0378">Hydrolase</keyword>
<evidence type="ECO:0000256" key="8">
    <source>
        <dbReference type="ARBA" id="ARBA00049295"/>
    </source>
</evidence>
<dbReference type="GO" id="GO:0003935">
    <property type="term" value="F:GTP cyclohydrolase II activity"/>
    <property type="evidence" value="ECO:0007669"/>
    <property type="project" value="UniProtKB-UniRule"/>
</dbReference>
<dbReference type="EC" id="3.5.4.25" evidence="9"/>
<dbReference type="GO" id="GO:0008686">
    <property type="term" value="F:3,4-dihydroxy-2-butanone-4-phosphate synthase activity"/>
    <property type="evidence" value="ECO:0007669"/>
    <property type="project" value="TreeGrafter"/>
</dbReference>
<dbReference type="PANTHER" id="PTHR21327">
    <property type="entry name" value="GTP CYCLOHYDROLASE II-RELATED"/>
    <property type="match status" value="1"/>
</dbReference>
<dbReference type="NCBIfam" id="TIGR00505">
    <property type="entry name" value="ribA"/>
    <property type="match status" value="1"/>
</dbReference>
<accession>A0A480APZ1</accession>
<feature type="binding site" evidence="9">
    <location>
        <begin position="60"/>
        <end position="64"/>
    </location>
    <ligand>
        <name>GTP</name>
        <dbReference type="ChEBI" id="CHEBI:37565"/>
    </ligand>
</feature>
<dbReference type="NCBIfam" id="NF001591">
    <property type="entry name" value="PRK00393.1"/>
    <property type="match status" value="1"/>
</dbReference>
<dbReference type="GO" id="GO:0005829">
    <property type="term" value="C:cytosol"/>
    <property type="evidence" value="ECO:0007669"/>
    <property type="project" value="TreeGrafter"/>
</dbReference>
<keyword evidence="3 9" id="KW-0479">Metal-binding</keyword>
<comment type="cofactor">
    <cofactor evidence="9">
        <name>Zn(2+)</name>
        <dbReference type="ChEBI" id="CHEBI:29105"/>
    </cofactor>
    <text evidence="9">Binds 1 zinc ion per subunit.</text>
</comment>
<evidence type="ECO:0000313" key="12">
    <source>
        <dbReference type="Proteomes" id="UP000301751"/>
    </source>
</evidence>
<feature type="binding site" evidence="9">
    <location>
        <position position="76"/>
    </location>
    <ligand>
        <name>Zn(2+)</name>
        <dbReference type="ChEBI" id="CHEBI:29105"/>
        <note>catalytic</note>
    </ligand>
</feature>
<keyword evidence="7 9" id="KW-0342">GTP-binding</keyword>
<keyword evidence="12" id="KW-1185">Reference proteome</keyword>
<sequence length="210" mass="22792">MNERLKTALADAPPGELVSCKLPTRWGEFDLHGLVDPDTGQEHAAMSLGDLRADEPVLIRMHSECLTGDTLYSMKCDCGAQLEAGLKAIAEAGRGVLLYLRQEGRGIGLVNKIRAYALQQAGADTVMANRMLGLPDDARDYGIAARMLRDLGVQQVRLLTNNPAKVEALQALGIDVVARVPLHTPPNPHNRGYIETKAQRMGHYAADDVD</sequence>
<feature type="domain" description="GTP cyclohydrolase II" evidence="10">
    <location>
        <begin position="18"/>
        <end position="181"/>
    </location>
</feature>
<dbReference type="Gene3D" id="3.40.50.10990">
    <property type="entry name" value="GTP cyclohydrolase II"/>
    <property type="match status" value="1"/>
</dbReference>
<feature type="active site" description="Proton acceptor" evidence="9">
    <location>
        <position position="137"/>
    </location>
</feature>
<evidence type="ECO:0000256" key="9">
    <source>
        <dbReference type="HAMAP-Rule" id="MF_00179"/>
    </source>
</evidence>
<feature type="binding site" evidence="9">
    <location>
        <position position="65"/>
    </location>
    <ligand>
        <name>Zn(2+)</name>
        <dbReference type="ChEBI" id="CHEBI:29105"/>
        <note>catalytic</note>
    </ligand>
</feature>
<dbReference type="PANTHER" id="PTHR21327:SF18">
    <property type="entry name" value="3,4-DIHYDROXY-2-BUTANONE 4-PHOSPHATE SYNTHASE"/>
    <property type="match status" value="1"/>
</dbReference>
<evidence type="ECO:0000256" key="4">
    <source>
        <dbReference type="ARBA" id="ARBA00022741"/>
    </source>
</evidence>
<keyword evidence="2 9" id="KW-0686">Riboflavin biosynthesis</keyword>
<dbReference type="GO" id="GO:0005525">
    <property type="term" value="F:GTP binding"/>
    <property type="evidence" value="ECO:0007669"/>
    <property type="project" value="UniProtKB-KW"/>
</dbReference>
<protein>
    <recommendedName>
        <fullName evidence="9">GTP cyclohydrolase-2</fullName>
        <ecNumber evidence="9">3.5.4.25</ecNumber>
    </recommendedName>
    <alternativeName>
        <fullName evidence="9">GTP cyclohydrolase II</fullName>
    </alternativeName>
</protein>
<evidence type="ECO:0000259" key="10">
    <source>
        <dbReference type="Pfam" id="PF00925"/>
    </source>
</evidence>
<evidence type="ECO:0000256" key="7">
    <source>
        <dbReference type="ARBA" id="ARBA00023134"/>
    </source>
</evidence>
<feature type="binding site" evidence="9">
    <location>
        <position position="160"/>
    </location>
    <ligand>
        <name>GTP</name>
        <dbReference type="ChEBI" id="CHEBI:37565"/>
    </ligand>
</feature>
<comment type="similarity">
    <text evidence="9">Belongs to the GTP cyclohydrolase II family.</text>
</comment>
<feature type="binding site" evidence="9">
    <location>
        <position position="125"/>
    </location>
    <ligand>
        <name>GTP</name>
        <dbReference type="ChEBI" id="CHEBI:37565"/>
    </ligand>
</feature>
<dbReference type="GO" id="GO:0008270">
    <property type="term" value="F:zinc ion binding"/>
    <property type="evidence" value="ECO:0007669"/>
    <property type="project" value="UniProtKB-UniRule"/>
</dbReference>
<dbReference type="SUPFAM" id="SSF142695">
    <property type="entry name" value="RibA-like"/>
    <property type="match status" value="1"/>
</dbReference>
<keyword evidence="4 9" id="KW-0547">Nucleotide-binding</keyword>
<comment type="caution">
    <text evidence="11">The sequence shown here is derived from an EMBL/GenBank/DDBJ whole genome shotgun (WGS) entry which is preliminary data.</text>
</comment>
<dbReference type="HAMAP" id="MF_00179">
    <property type="entry name" value="RibA"/>
    <property type="match status" value="1"/>
</dbReference>
<organism evidence="11 12">
    <name type="scientific">Pseudaquabacterium pictum</name>
    <dbReference type="NCBI Taxonomy" id="2315236"/>
    <lineage>
        <taxon>Bacteria</taxon>
        <taxon>Pseudomonadati</taxon>
        <taxon>Pseudomonadota</taxon>
        <taxon>Betaproteobacteria</taxon>
        <taxon>Burkholderiales</taxon>
        <taxon>Sphaerotilaceae</taxon>
        <taxon>Pseudaquabacterium</taxon>
    </lineage>
</organism>
<dbReference type="Pfam" id="PF00925">
    <property type="entry name" value="GTP_cyclohydro2"/>
    <property type="match status" value="1"/>
</dbReference>
<feature type="binding site" evidence="9">
    <location>
        <begin position="103"/>
        <end position="105"/>
    </location>
    <ligand>
        <name>GTP</name>
        <dbReference type="ChEBI" id="CHEBI:37565"/>
    </ligand>
</feature>
<gene>
    <name evidence="9 11" type="primary">ribA</name>
    <name evidence="11" type="ORF">AQPW35_21570</name>
</gene>
<dbReference type="Proteomes" id="UP000301751">
    <property type="component" value="Unassembled WGS sequence"/>
</dbReference>
<dbReference type="OrthoDB" id="9793111at2"/>
<evidence type="ECO:0000256" key="1">
    <source>
        <dbReference type="ARBA" id="ARBA00004853"/>
    </source>
</evidence>
<dbReference type="GO" id="GO:0009231">
    <property type="term" value="P:riboflavin biosynthetic process"/>
    <property type="evidence" value="ECO:0007669"/>
    <property type="project" value="UniProtKB-UniRule"/>
</dbReference>
<reference evidence="12" key="1">
    <citation type="submission" date="2019-03" db="EMBL/GenBank/DDBJ databases">
        <title>Aquabacterium pictum sp.nov., the first bacteriochlorophyll a-containing freshwater bacterium in the genus Aquabacterium of the class Betaproteobacteria.</title>
        <authorList>
            <person name="Hirose S."/>
            <person name="Tank M."/>
            <person name="Hara E."/>
            <person name="Tamaki H."/>
            <person name="Takaichi S."/>
            <person name="Haruta S."/>
            <person name="Hanada S."/>
        </authorList>
    </citation>
    <scope>NUCLEOTIDE SEQUENCE [LARGE SCALE GENOMIC DNA]</scope>
    <source>
        <strain evidence="12">W35</strain>
    </source>
</reference>
<evidence type="ECO:0000256" key="5">
    <source>
        <dbReference type="ARBA" id="ARBA00022801"/>
    </source>
</evidence>
<dbReference type="AlphaFoldDB" id="A0A480APZ1"/>
<dbReference type="CDD" id="cd00641">
    <property type="entry name" value="GTP_cyclohydro2"/>
    <property type="match status" value="1"/>
</dbReference>
<dbReference type="InterPro" id="IPR000926">
    <property type="entry name" value="RibA"/>
</dbReference>
<dbReference type="RefSeq" id="WP_137732821.1">
    <property type="nucleotide sequence ID" value="NZ_BJCL01000004.1"/>
</dbReference>
<dbReference type="InterPro" id="IPR032677">
    <property type="entry name" value="GTP_cyclohydro_II"/>
</dbReference>
<dbReference type="FunFam" id="3.40.50.10990:FF:000002">
    <property type="entry name" value="GTP cyclohydrolase-2"/>
    <property type="match status" value="1"/>
</dbReference>
<name>A0A480APZ1_9BURK</name>
<feature type="binding site" evidence="9">
    <location>
        <position position="165"/>
    </location>
    <ligand>
        <name>GTP</name>
        <dbReference type="ChEBI" id="CHEBI:37565"/>
    </ligand>
</feature>
<evidence type="ECO:0000256" key="6">
    <source>
        <dbReference type="ARBA" id="ARBA00022833"/>
    </source>
</evidence>
<comment type="function">
    <text evidence="9">Catalyzes the conversion of GTP to 2,5-diamino-6-ribosylamino-4(3H)-pyrimidinone 5'-phosphate (DARP), formate and pyrophosphate.</text>
</comment>
<feature type="active site" description="Nucleophile" evidence="9">
    <location>
        <position position="139"/>
    </location>
</feature>
<evidence type="ECO:0000256" key="3">
    <source>
        <dbReference type="ARBA" id="ARBA00022723"/>
    </source>
</evidence>
<proteinExistence type="inferred from homology"/>
<dbReference type="EMBL" id="BJCL01000004">
    <property type="protein sequence ID" value="GCL63076.1"/>
    <property type="molecule type" value="Genomic_DNA"/>
</dbReference>
<comment type="catalytic activity">
    <reaction evidence="8 9">
        <text>GTP + 4 H2O = 2,5-diamino-6-hydroxy-4-(5-phosphoribosylamino)-pyrimidine + formate + 2 phosphate + 3 H(+)</text>
        <dbReference type="Rhea" id="RHEA:23704"/>
        <dbReference type="ChEBI" id="CHEBI:15377"/>
        <dbReference type="ChEBI" id="CHEBI:15378"/>
        <dbReference type="ChEBI" id="CHEBI:15740"/>
        <dbReference type="ChEBI" id="CHEBI:37565"/>
        <dbReference type="ChEBI" id="CHEBI:43474"/>
        <dbReference type="ChEBI" id="CHEBI:58614"/>
        <dbReference type="EC" id="3.5.4.25"/>
    </reaction>
</comment>
<comment type="pathway">
    <text evidence="1 9">Cofactor biosynthesis; riboflavin biosynthesis; 5-amino-6-(D-ribitylamino)uracil from GTP: step 1/4.</text>
</comment>
<evidence type="ECO:0000313" key="11">
    <source>
        <dbReference type="EMBL" id="GCL63076.1"/>
    </source>
</evidence>
<feature type="binding site" evidence="9">
    <location>
        <position position="78"/>
    </location>
    <ligand>
        <name>Zn(2+)</name>
        <dbReference type="ChEBI" id="CHEBI:29105"/>
        <note>catalytic</note>
    </ligand>
</feature>
<feature type="binding site" evidence="9">
    <location>
        <position position="81"/>
    </location>
    <ligand>
        <name>GTP</name>
        <dbReference type="ChEBI" id="CHEBI:37565"/>
    </ligand>
</feature>
<keyword evidence="6 9" id="KW-0862">Zinc</keyword>